<organism evidence="1 2">
    <name type="scientific">Dyadobacter beijingensis</name>
    <dbReference type="NCBI Taxonomy" id="365489"/>
    <lineage>
        <taxon>Bacteria</taxon>
        <taxon>Pseudomonadati</taxon>
        <taxon>Bacteroidota</taxon>
        <taxon>Cytophagia</taxon>
        <taxon>Cytophagales</taxon>
        <taxon>Spirosomataceae</taxon>
        <taxon>Dyadobacter</taxon>
    </lineage>
</organism>
<keyword evidence="2" id="KW-1185">Reference proteome</keyword>
<reference evidence="2" key="1">
    <citation type="journal article" date="2019" name="Int. J. Syst. Evol. Microbiol.">
        <title>The Global Catalogue of Microorganisms (GCM) 10K type strain sequencing project: providing services to taxonomists for standard genome sequencing and annotation.</title>
        <authorList>
            <consortium name="The Broad Institute Genomics Platform"/>
            <consortium name="The Broad Institute Genome Sequencing Center for Infectious Disease"/>
            <person name="Wu L."/>
            <person name="Ma J."/>
        </authorList>
    </citation>
    <scope>NUCLEOTIDE SEQUENCE [LARGE SCALE GENOMIC DNA]</scope>
    <source>
        <strain evidence="2">CGMCC 1.6375</strain>
    </source>
</reference>
<name>A0ABQ2HRM4_9BACT</name>
<protein>
    <submittedName>
        <fullName evidence="1">Uncharacterized protein</fullName>
    </submittedName>
</protein>
<dbReference type="EMBL" id="BMLI01000001">
    <property type="protein sequence ID" value="GGM89611.1"/>
    <property type="molecule type" value="Genomic_DNA"/>
</dbReference>
<gene>
    <name evidence="1" type="ORF">GCM10010967_23060</name>
</gene>
<dbReference type="Proteomes" id="UP000632339">
    <property type="component" value="Unassembled WGS sequence"/>
</dbReference>
<evidence type="ECO:0000313" key="2">
    <source>
        <dbReference type="Proteomes" id="UP000632339"/>
    </source>
</evidence>
<accession>A0ABQ2HRM4</accession>
<comment type="caution">
    <text evidence="1">The sequence shown here is derived from an EMBL/GenBank/DDBJ whole genome shotgun (WGS) entry which is preliminary data.</text>
</comment>
<evidence type="ECO:0000313" key="1">
    <source>
        <dbReference type="EMBL" id="GGM89611.1"/>
    </source>
</evidence>
<proteinExistence type="predicted"/>
<sequence>MGINIGRQDWKAAMHWALKAAEADPAEKYWRYLNAADFASRDGNREAAIRYAALVVDSDIAANARFGPSFAWLQDDPAWQQLMHKVAGIREAARQAKIKASLVFRDEQKMREAETAAFMASLAEARSAQDLYRKIRQGRPVHQYPKGRHFVYAWAKLADTLEFPYLVQLPPGFDGTN</sequence>